<dbReference type="RefSeq" id="WP_048180908.1">
    <property type="nucleotide sequence ID" value="NZ_JXOJ01000002.1"/>
</dbReference>
<organism evidence="10 11">
    <name type="scientific">Methanoculleus sediminis</name>
    <dbReference type="NCBI Taxonomy" id="1550566"/>
    <lineage>
        <taxon>Archaea</taxon>
        <taxon>Methanobacteriati</taxon>
        <taxon>Methanobacteriota</taxon>
        <taxon>Stenosarchaea group</taxon>
        <taxon>Methanomicrobia</taxon>
        <taxon>Methanomicrobiales</taxon>
        <taxon>Methanomicrobiaceae</taxon>
        <taxon>Methanoculleus</taxon>
    </lineage>
</organism>
<protein>
    <recommendedName>
        <fullName evidence="7 8">tRNA (guanine(26)-N(2))-dimethyltransferase</fullName>
        <ecNumber evidence="7 8">2.1.1.216</ecNumber>
    </recommendedName>
    <alternativeName>
        <fullName evidence="8">tRNA 2,2-dimethylguanosine-26 methyltransferase</fullName>
    </alternativeName>
    <alternativeName>
        <fullName evidence="8">tRNA(guanine-26,N(2)-N(2)) methyltransferase</fullName>
    </alternativeName>
    <alternativeName>
        <fullName evidence="8">tRNA(m(2,2)G26)dimethyltransferase</fullName>
    </alternativeName>
</protein>
<evidence type="ECO:0000256" key="6">
    <source>
        <dbReference type="ARBA" id="ARBA00022884"/>
    </source>
</evidence>
<keyword evidence="2 8" id="KW-0489">Methyltransferase</keyword>
<dbReference type="GO" id="GO:0002940">
    <property type="term" value="P:tRNA N2-guanine methylation"/>
    <property type="evidence" value="ECO:0007669"/>
    <property type="project" value="TreeGrafter"/>
</dbReference>
<evidence type="ECO:0000256" key="7">
    <source>
        <dbReference type="ARBA" id="ARBA00039099"/>
    </source>
</evidence>
<feature type="binding site" evidence="8">
    <location>
        <position position="256"/>
    </location>
    <ligand>
        <name>Zn(2+)</name>
        <dbReference type="ChEBI" id="CHEBI:29105"/>
    </ligand>
</feature>
<dbReference type="InterPro" id="IPR042296">
    <property type="entry name" value="tRNA_met_Trm1_C"/>
</dbReference>
<dbReference type="InterPro" id="IPR029063">
    <property type="entry name" value="SAM-dependent_MTases_sf"/>
</dbReference>
<dbReference type="EC" id="2.1.1.216" evidence="7 8"/>
<evidence type="ECO:0000256" key="3">
    <source>
        <dbReference type="ARBA" id="ARBA00022679"/>
    </source>
</evidence>
<feature type="binding site" evidence="8">
    <location>
        <position position="82"/>
    </location>
    <ligand>
        <name>S-adenosyl-L-methionine</name>
        <dbReference type="ChEBI" id="CHEBI:59789"/>
    </ligand>
</feature>
<reference evidence="10 11" key="1">
    <citation type="journal article" date="2015" name="Int. J. Syst. Evol. Microbiol.">
        <title>Methanoculleus sediminis sp. nov., a methanogen from sediments near a submarine mud volcano.</title>
        <authorList>
            <person name="Chen S.C."/>
            <person name="Chen M.F."/>
            <person name="Lai M.C."/>
            <person name="Weng C.Y."/>
            <person name="Wu S.Y."/>
            <person name="Lin S."/>
            <person name="Yang T.F."/>
            <person name="Chen P.C."/>
        </authorList>
    </citation>
    <scope>NUCLEOTIDE SEQUENCE [LARGE SCALE GENOMIC DNA]</scope>
    <source>
        <strain evidence="10 11">S3Fa</strain>
    </source>
</reference>
<keyword evidence="1 8" id="KW-0820">tRNA-binding</keyword>
<accession>A0A0H1R5R5</accession>
<evidence type="ECO:0000256" key="8">
    <source>
        <dbReference type="HAMAP-Rule" id="MF_00290"/>
    </source>
</evidence>
<dbReference type="NCBIfam" id="TIGR00308">
    <property type="entry name" value="TRM1"/>
    <property type="match status" value="1"/>
</dbReference>
<comment type="function">
    <text evidence="8">Dimethylates a single guanine residue at position 26 of a number of tRNAs using S-adenosyl-L-methionine as donor of the methyl groups.</text>
</comment>
<dbReference type="OrthoDB" id="372177at2157"/>
<feature type="binding site" evidence="8">
    <location>
        <position position="66"/>
    </location>
    <ligand>
        <name>S-adenosyl-L-methionine</name>
        <dbReference type="ChEBI" id="CHEBI:59789"/>
    </ligand>
</feature>
<comment type="similarity">
    <text evidence="8 9">Belongs to the class I-like SAM-binding methyltransferase superfamily. Trm1 family.</text>
</comment>
<dbReference type="PROSITE" id="PS51626">
    <property type="entry name" value="SAM_MT_TRM1"/>
    <property type="match status" value="1"/>
</dbReference>
<feature type="binding site" evidence="8">
    <location>
        <position position="237"/>
    </location>
    <ligand>
        <name>Zn(2+)</name>
        <dbReference type="ChEBI" id="CHEBI:29105"/>
    </ligand>
</feature>
<dbReference type="GO" id="GO:0160104">
    <property type="term" value="F:tRNA (guanine(26)-N2)-dimethyltransferase activity"/>
    <property type="evidence" value="ECO:0007669"/>
    <property type="project" value="UniProtKB-UniRule"/>
</dbReference>
<keyword evidence="3 8" id="KW-0808">Transferase</keyword>
<keyword evidence="6 8" id="KW-0694">RNA-binding</keyword>
<dbReference type="EMBL" id="JXOJ01000002">
    <property type="protein sequence ID" value="KLK88032.1"/>
    <property type="molecule type" value="Genomic_DNA"/>
</dbReference>
<dbReference type="PANTHER" id="PTHR10631">
    <property type="entry name" value="N 2 ,N 2 -DIMETHYLGUANOSINE TRNA METHYLTRANSFERASE"/>
    <property type="match status" value="1"/>
</dbReference>
<dbReference type="InterPro" id="IPR002905">
    <property type="entry name" value="Trm1"/>
</dbReference>
<evidence type="ECO:0000256" key="1">
    <source>
        <dbReference type="ARBA" id="ARBA00022555"/>
    </source>
</evidence>
<keyword evidence="8" id="KW-0479">Metal-binding</keyword>
<evidence type="ECO:0000256" key="2">
    <source>
        <dbReference type="ARBA" id="ARBA00022603"/>
    </source>
</evidence>
<keyword evidence="8" id="KW-0862">Zinc</keyword>
<dbReference type="Gene3D" id="3.40.50.150">
    <property type="entry name" value="Vaccinia Virus protein VP39"/>
    <property type="match status" value="1"/>
</dbReference>
<evidence type="ECO:0000313" key="10">
    <source>
        <dbReference type="EMBL" id="KLK88032.1"/>
    </source>
</evidence>
<evidence type="ECO:0000256" key="4">
    <source>
        <dbReference type="ARBA" id="ARBA00022691"/>
    </source>
</evidence>
<gene>
    <name evidence="8" type="primary">trm1</name>
    <name evidence="10" type="ORF">SZ63_02855</name>
</gene>
<name>A0A0H1R5R5_9EURY</name>
<sequence length="371" mass="40525">MDVVEVTEGRTSFLVPRQDPRLQFPPGSGPVFYNARMEMNRDATVLLLSVLRPQSYLDAMGASGVRGLRVAHEVGIPVTINDWNANAVDLARQNVEALGLAAEVTREDANVLMSGRTFDAVDLDPFGTPAPFVDSAARCAGNYLFITATDTAPLCGAHLKAGMRRYFSRPRNTEYHAEVGLRTLLGFVVREVIKYDRGVEPLFCYAHEHFHRLHLRLRYGAAAADRALARMGYVMQCGNCLYRSEQAGMLPEPEECPLCGANLVPVGPLWTGRINDDATLAAMQEALPSVTAGTGARIGRLLATCRQELDTSSHYDYHVIAKRLRVSPGGIETVIERLRALGYRASRAHYSGTALKTDAPLPVLEKVVSGG</sequence>
<evidence type="ECO:0000313" key="11">
    <source>
        <dbReference type="Proteomes" id="UP000035301"/>
    </source>
</evidence>
<comment type="catalytic activity">
    <reaction evidence="8">
        <text>guanosine(26) in tRNA + 2 S-adenosyl-L-methionine = N(2)-dimethylguanosine(26) in tRNA + 2 S-adenosyl-L-homocysteine + 2 H(+)</text>
        <dbReference type="Rhea" id="RHEA:43140"/>
        <dbReference type="Rhea" id="RHEA-COMP:10359"/>
        <dbReference type="Rhea" id="RHEA-COMP:10360"/>
        <dbReference type="ChEBI" id="CHEBI:15378"/>
        <dbReference type="ChEBI" id="CHEBI:57856"/>
        <dbReference type="ChEBI" id="CHEBI:59789"/>
        <dbReference type="ChEBI" id="CHEBI:74269"/>
        <dbReference type="ChEBI" id="CHEBI:74513"/>
        <dbReference type="EC" id="2.1.1.216"/>
    </reaction>
</comment>
<feature type="binding site" evidence="8">
    <location>
        <position position="108"/>
    </location>
    <ligand>
        <name>S-adenosyl-L-methionine</name>
        <dbReference type="ChEBI" id="CHEBI:59789"/>
    </ligand>
</feature>
<keyword evidence="5 8" id="KW-0819">tRNA processing</keyword>
<feature type="binding site" evidence="8">
    <location>
        <position position="259"/>
    </location>
    <ligand>
        <name>Zn(2+)</name>
        <dbReference type="ChEBI" id="CHEBI:29105"/>
    </ligand>
</feature>
<dbReference type="InterPro" id="IPR022923">
    <property type="entry name" value="TRM1_arc_bac"/>
</dbReference>
<evidence type="ECO:0000256" key="9">
    <source>
        <dbReference type="PROSITE-ProRule" id="PRU00958"/>
    </source>
</evidence>
<dbReference type="Pfam" id="PF02005">
    <property type="entry name" value="TRM"/>
    <property type="match status" value="1"/>
</dbReference>
<dbReference type="STRING" id="1550566.SZ63_02855"/>
<keyword evidence="11" id="KW-1185">Reference proteome</keyword>
<feature type="binding site" evidence="8">
    <location>
        <position position="109"/>
    </location>
    <ligand>
        <name>S-adenosyl-L-methionine</name>
        <dbReference type="ChEBI" id="CHEBI:59789"/>
    </ligand>
</feature>
<keyword evidence="4 8" id="KW-0949">S-adenosyl-L-methionine</keyword>
<dbReference type="PATRIC" id="fig|1550566.3.peg.613"/>
<feature type="binding site" evidence="8">
    <location>
        <position position="41"/>
    </location>
    <ligand>
        <name>S-adenosyl-L-methionine</name>
        <dbReference type="ChEBI" id="CHEBI:59789"/>
    </ligand>
</feature>
<evidence type="ECO:0000256" key="5">
    <source>
        <dbReference type="ARBA" id="ARBA00022694"/>
    </source>
</evidence>
<dbReference type="HAMAP" id="MF_00290">
    <property type="entry name" value="tRNA_dimethyltr_TRM1"/>
    <property type="match status" value="1"/>
</dbReference>
<comment type="caution">
    <text evidence="10">The sequence shown here is derived from an EMBL/GenBank/DDBJ whole genome shotgun (WGS) entry which is preliminary data.</text>
</comment>
<proteinExistence type="inferred from homology"/>
<dbReference type="SUPFAM" id="SSF53335">
    <property type="entry name" value="S-adenosyl-L-methionine-dependent methyltransferases"/>
    <property type="match status" value="1"/>
</dbReference>
<dbReference type="Proteomes" id="UP000035301">
    <property type="component" value="Unassembled WGS sequence"/>
</dbReference>
<dbReference type="GO" id="GO:0046872">
    <property type="term" value="F:metal ion binding"/>
    <property type="evidence" value="ECO:0007669"/>
    <property type="project" value="UniProtKB-KW"/>
</dbReference>
<dbReference type="PANTHER" id="PTHR10631:SF3">
    <property type="entry name" value="TRNA (GUANINE(26)-N(2))-DIMETHYLTRANSFERASE"/>
    <property type="match status" value="1"/>
</dbReference>
<dbReference type="Gene3D" id="3.30.56.70">
    <property type="entry name" value="N2,N2-dimethylguanosine tRNA methyltransferase, C-terminal domain"/>
    <property type="match status" value="1"/>
</dbReference>
<dbReference type="AlphaFoldDB" id="A0A0H1R5R5"/>
<dbReference type="GO" id="GO:0000049">
    <property type="term" value="F:tRNA binding"/>
    <property type="evidence" value="ECO:0007669"/>
    <property type="project" value="UniProtKB-UniRule"/>
</dbReference>
<feature type="binding site" evidence="8">
    <location>
        <position position="240"/>
    </location>
    <ligand>
        <name>Zn(2+)</name>
        <dbReference type="ChEBI" id="CHEBI:29105"/>
    </ligand>
</feature>